<evidence type="ECO:0000313" key="12">
    <source>
        <dbReference type="EMBL" id="EAK0453220.1"/>
    </source>
</evidence>
<evidence type="ECO:0000256" key="7">
    <source>
        <dbReference type="ARBA" id="ARBA00044507"/>
    </source>
</evidence>
<dbReference type="HAMAP" id="MF_00423">
    <property type="entry name" value="SelA"/>
    <property type="match status" value="1"/>
</dbReference>
<dbReference type="InterPro" id="IPR015424">
    <property type="entry name" value="PyrdxlP-dep_Trfase"/>
</dbReference>
<dbReference type="GO" id="GO:0001514">
    <property type="term" value="P:selenocysteine incorporation"/>
    <property type="evidence" value="ECO:0007669"/>
    <property type="project" value="UniProtKB-UniRule"/>
</dbReference>
<dbReference type="EMBL" id="AABQDW010000011">
    <property type="protein sequence ID" value="EAI5408355.1"/>
    <property type="molecule type" value="Genomic_DNA"/>
</dbReference>
<evidence type="ECO:0000256" key="3">
    <source>
        <dbReference type="ARBA" id="ARBA00022679"/>
    </source>
</evidence>
<reference evidence="12 15" key="1">
    <citation type="submission" date="2018-05" db="EMBL/GenBank/DDBJ databases">
        <authorList>
            <consortium name="PulseNet: The National Subtyping Network for Foodborne Disease Surveillance"/>
            <person name="Tarr C.L."/>
            <person name="Trees E."/>
            <person name="Katz L.S."/>
            <person name="Carleton-Romer H.A."/>
            <person name="Stroika S."/>
            <person name="Kucerova Z."/>
            <person name="Roache K.F."/>
            <person name="Sabol A.L."/>
            <person name="Besser J."/>
            <person name="Gerner-Smidt P."/>
        </authorList>
    </citation>
    <scope>NUCLEOTIDE SEQUENCE</scope>
    <source>
        <strain evidence="12">2014D-0197</strain>
        <strain evidence="10 15">2016D-0221</strain>
        <strain evidence="13">D4313</strain>
        <strain evidence="11 14">PNUSAC001503</strain>
    </source>
</reference>
<dbReference type="GO" id="GO:0001717">
    <property type="term" value="P:conversion of seryl-tRNAsec to selenocys-tRNAsec"/>
    <property type="evidence" value="ECO:0007669"/>
    <property type="project" value="UniProtKB-UniRule"/>
</dbReference>
<dbReference type="PANTHER" id="PTHR32328">
    <property type="entry name" value="L-SERYL-TRNA(SEC) SELENIUM TRANSFERASE"/>
    <property type="match status" value="1"/>
</dbReference>
<dbReference type="SMR" id="A0A5L8LF12"/>
<evidence type="ECO:0000313" key="13">
    <source>
        <dbReference type="EMBL" id="EAK0469187.1"/>
    </source>
</evidence>
<comment type="function">
    <text evidence="8">Converts seryl-tRNA(Sec) to selenocysteinyl-tRNA(Sec) required for selenoprotein biosynthesis.</text>
</comment>
<sequence>MRKAMNKLPKIDKIPNLKEFQNYFKPALLDISKSVLEEIRSKNQNETISEQDVINLIKNAYAKFQNIEPKPLINATGVIIHTNLGRSPISEDLIKQATHLMTSYSNLEYGLSSGKRGDRYAYTSYLLKLLFGCEDALIVNNNAAAVFLILNSFADEKEVLVSRGELVEIGGSFRVPEVMKNSGAILKEIGTTNKTHLSDYENSINENTAMILKVHKSNYDIVGFSSEVSINDIAKLTQKRGILNYYDLGSGYVNTLPYSLSKDEPNVKKLIQSGVDIISFSGDKLFGSVQCGIILGKKELINKLKNNQILRMLRVDKMVLSMLNETIKAYLNKDFHLIKPINQIYKTLSELEVQAKKVLENIKLEASIKETKTFVGGGTMPNKSYPSIGLFFKGNANKNEFKFRKYGIIGRIENAEFLLDFRSIFENDIENIIKIINGMSDE</sequence>
<evidence type="ECO:0000313" key="10">
    <source>
        <dbReference type="EMBL" id="EAI5408355.1"/>
    </source>
</evidence>
<keyword evidence="14" id="KW-1185">Reference proteome</keyword>
<protein>
    <recommendedName>
        <fullName evidence="8">L-seryl-tRNA(Sec) selenium transferase</fullName>
        <ecNumber evidence="8">2.9.1.1</ecNumber>
    </recommendedName>
    <alternativeName>
        <fullName evidence="8">Selenocysteine synthase</fullName>
        <shortName evidence="8">Sec synthase</shortName>
    </alternativeName>
    <alternativeName>
        <fullName evidence="8">Selenocysteinyl-tRNA(Sec) synthase</fullName>
    </alternativeName>
</protein>
<comment type="similarity">
    <text evidence="7 8">Belongs to the SelA family.</text>
</comment>
<evidence type="ECO:0000256" key="4">
    <source>
        <dbReference type="ARBA" id="ARBA00022898"/>
    </source>
</evidence>
<dbReference type="OMA" id="GATNRTH"/>
<accession>A0A5L8LF12</accession>
<dbReference type="NCBIfam" id="TIGR00474">
    <property type="entry name" value="selA"/>
    <property type="match status" value="1"/>
</dbReference>
<evidence type="ECO:0000313" key="11">
    <source>
        <dbReference type="EMBL" id="EAI8858853.1"/>
    </source>
</evidence>
<evidence type="ECO:0000256" key="9">
    <source>
        <dbReference type="PIRSR" id="PIRSR618319-50"/>
    </source>
</evidence>
<dbReference type="UniPathway" id="UPA00906">
    <property type="reaction ID" value="UER00896"/>
</dbReference>
<dbReference type="Pfam" id="PF03841">
    <property type="entry name" value="SelA"/>
    <property type="match status" value="1"/>
</dbReference>
<keyword evidence="3 8" id="KW-0808">Transferase</keyword>
<comment type="cofactor">
    <cofactor evidence="1 8 9">
        <name>pyridoxal 5'-phosphate</name>
        <dbReference type="ChEBI" id="CHEBI:597326"/>
    </cofactor>
</comment>
<dbReference type="EMBL" id="AABTCC010000007">
    <property type="protein sequence ID" value="EAI8858853.1"/>
    <property type="molecule type" value="Genomic_DNA"/>
</dbReference>
<dbReference type="Proteomes" id="UP000557842">
    <property type="component" value="Unassembled WGS sequence"/>
</dbReference>
<dbReference type="EMBL" id="AACCXK010000009">
    <property type="protein sequence ID" value="EAK0453220.1"/>
    <property type="molecule type" value="Genomic_DNA"/>
</dbReference>
<keyword evidence="6 8" id="KW-0711">Selenium</keyword>
<evidence type="ECO:0000256" key="6">
    <source>
        <dbReference type="ARBA" id="ARBA00023266"/>
    </source>
</evidence>
<name>A0A5L8LF12_CAMFE</name>
<dbReference type="AlphaFoldDB" id="A0A5L8LF12"/>
<keyword evidence="2 8" id="KW-0963">Cytoplasm</keyword>
<gene>
    <name evidence="8" type="primary">selA</name>
    <name evidence="12" type="ORF">AAH17_06045</name>
    <name evidence="13" type="ORF">AAH24_07420</name>
    <name evidence="10" type="ORF">BVH53_06545</name>
    <name evidence="11" type="ORF">CX802_03190</name>
</gene>
<dbReference type="EC" id="2.9.1.1" evidence="8"/>
<evidence type="ECO:0000256" key="2">
    <source>
        <dbReference type="ARBA" id="ARBA00022490"/>
    </source>
</evidence>
<dbReference type="PANTHER" id="PTHR32328:SF0">
    <property type="entry name" value="L-SERYL-TRNA(SEC) SELENIUM TRANSFERASE"/>
    <property type="match status" value="1"/>
</dbReference>
<dbReference type="InterPro" id="IPR018319">
    <property type="entry name" value="SelA-like"/>
</dbReference>
<dbReference type="Gene3D" id="3.90.1150.180">
    <property type="match status" value="1"/>
</dbReference>
<comment type="catalytic activity">
    <reaction evidence="8">
        <text>L-seryl-tRNA(Sec) + selenophosphate + H(+) = L-selenocysteinyl-tRNA(Sec) + phosphate</text>
        <dbReference type="Rhea" id="RHEA:22728"/>
        <dbReference type="Rhea" id="RHEA-COMP:9742"/>
        <dbReference type="Rhea" id="RHEA-COMP:9743"/>
        <dbReference type="ChEBI" id="CHEBI:15378"/>
        <dbReference type="ChEBI" id="CHEBI:16144"/>
        <dbReference type="ChEBI" id="CHEBI:43474"/>
        <dbReference type="ChEBI" id="CHEBI:78533"/>
        <dbReference type="ChEBI" id="CHEBI:78573"/>
        <dbReference type="EC" id="2.9.1.1"/>
    </reaction>
</comment>
<dbReference type="SUPFAM" id="SSF53383">
    <property type="entry name" value="PLP-dependent transferases"/>
    <property type="match status" value="1"/>
</dbReference>
<proteinExistence type="inferred from homology"/>
<comment type="pathway">
    <text evidence="8">Aminoacyl-tRNA biosynthesis; selenocysteinyl-tRNA(Sec) biosynthesis; selenocysteinyl-tRNA(Sec) from L-seryl-tRNA(Sec) (bacterial route): step 1/1.</text>
</comment>
<dbReference type="EMBL" id="AACCXM010000007">
    <property type="protein sequence ID" value="EAK0469187.1"/>
    <property type="molecule type" value="Genomic_DNA"/>
</dbReference>
<dbReference type="GO" id="GO:0005737">
    <property type="term" value="C:cytoplasm"/>
    <property type="evidence" value="ECO:0007669"/>
    <property type="project" value="UniProtKB-SubCell"/>
</dbReference>
<dbReference type="Gene3D" id="3.40.640.10">
    <property type="entry name" value="Type I PLP-dependent aspartate aminotransferase-like (Major domain)"/>
    <property type="match status" value="1"/>
</dbReference>
<dbReference type="Proteomes" id="UP000535509">
    <property type="component" value="Unassembled WGS sequence"/>
</dbReference>
<comment type="caution">
    <text evidence="12">The sequence shown here is derived from an EMBL/GenBank/DDBJ whole genome shotgun (WGS) entry which is preliminary data.</text>
</comment>
<evidence type="ECO:0000256" key="8">
    <source>
        <dbReference type="HAMAP-Rule" id="MF_00423"/>
    </source>
</evidence>
<dbReference type="InterPro" id="IPR004534">
    <property type="entry name" value="SelA_trans"/>
</dbReference>
<evidence type="ECO:0000313" key="14">
    <source>
        <dbReference type="Proteomes" id="UP000535509"/>
    </source>
</evidence>
<dbReference type="RefSeq" id="WP_002850566.1">
    <property type="nucleotide sequence ID" value="NZ_AABUZP020000015.1"/>
</dbReference>
<keyword evidence="5 8" id="KW-0648">Protein biosynthesis</keyword>
<comment type="subcellular location">
    <subcellularLocation>
        <location evidence="8">Cytoplasm</location>
    </subcellularLocation>
</comment>
<evidence type="ECO:0000313" key="15">
    <source>
        <dbReference type="Proteomes" id="UP000557842"/>
    </source>
</evidence>
<dbReference type="GeneID" id="61065362"/>
<keyword evidence="4 8" id="KW-0663">Pyridoxal phosphate</keyword>
<evidence type="ECO:0000256" key="1">
    <source>
        <dbReference type="ARBA" id="ARBA00001933"/>
    </source>
</evidence>
<feature type="modified residue" description="N6-(pyridoxal phosphate)lysine" evidence="8 9">
    <location>
        <position position="284"/>
    </location>
</feature>
<organism evidence="12">
    <name type="scientific">Campylobacter fetus</name>
    <dbReference type="NCBI Taxonomy" id="196"/>
    <lineage>
        <taxon>Bacteria</taxon>
        <taxon>Pseudomonadati</taxon>
        <taxon>Campylobacterota</taxon>
        <taxon>Epsilonproteobacteria</taxon>
        <taxon>Campylobacterales</taxon>
        <taxon>Campylobacteraceae</taxon>
        <taxon>Campylobacter</taxon>
    </lineage>
</organism>
<dbReference type="InterPro" id="IPR015421">
    <property type="entry name" value="PyrdxlP-dep_Trfase_major"/>
</dbReference>
<evidence type="ECO:0000256" key="5">
    <source>
        <dbReference type="ARBA" id="ARBA00022917"/>
    </source>
</evidence>
<dbReference type="GO" id="GO:0004125">
    <property type="term" value="F:L-seryl-tRNA(Sec) selenium transferase activity"/>
    <property type="evidence" value="ECO:0007669"/>
    <property type="project" value="UniProtKB-UniRule"/>
</dbReference>